<name>U9UTV5_RHIID</name>
<reference evidence="1" key="1">
    <citation type="submission" date="2013-07" db="EMBL/GenBank/DDBJ databases">
        <title>The genome of an arbuscular mycorrhizal fungus provides insights into the evolution of the oldest plant symbiosis.</title>
        <authorList>
            <consortium name="DOE Joint Genome Institute"/>
            <person name="Tisserant E."/>
            <person name="Malbreil M."/>
            <person name="Kuo A."/>
            <person name="Kohler A."/>
            <person name="Symeonidi A."/>
            <person name="Balestrini R."/>
            <person name="Charron P."/>
            <person name="Duensing N."/>
            <person name="Frei-dit-Frey N."/>
            <person name="Gianinazzi-Pearson V."/>
            <person name="Gilbert B."/>
            <person name="Handa Y."/>
            <person name="Hijri M."/>
            <person name="Kaul R."/>
            <person name="Kawaguchi M."/>
            <person name="Krajinski F."/>
            <person name="Lammers P."/>
            <person name="Lapierre D."/>
            <person name="Masclaux F.G."/>
            <person name="Murat C."/>
            <person name="Morin E."/>
            <person name="Ndikumana S."/>
            <person name="Pagni M."/>
            <person name="Petitpierre D."/>
            <person name="Requena N."/>
            <person name="Rosikiewicz P."/>
            <person name="Riley R."/>
            <person name="Saito K."/>
            <person name="San Clemente H."/>
            <person name="Shapiro H."/>
            <person name="van Tuinen D."/>
            <person name="Becard G."/>
            <person name="Bonfante P."/>
            <person name="Paszkowski U."/>
            <person name="Shachar-Hill Y."/>
            <person name="Young J.P."/>
            <person name="Sanders I.R."/>
            <person name="Henrissat B."/>
            <person name="Rensing S.A."/>
            <person name="Grigoriev I.V."/>
            <person name="Corradi N."/>
            <person name="Roux C."/>
            <person name="Martin F."/>
        </authorList>
    </citation>
    <scope>NUCLEOTIDE SEQUENCE</scope>
    <source>
        <strain evidence="1">DAOM 197198</strain>
    </source>
</reference>
<dbReference type="AlphaFoldDB" id="U9UTV5"/>
<proteinExistence type="predicted"/>
<protein>
    <submittedName>
        <fullName evidence="1">Uncharacterized protein</fullName>
    </submittedName>
</protein>
<organism evidence="1">
    <name type="scientific">Rhizophagus irregularis (strain DAOM 181602 / DAOM 197198 / MUCL 43194)</name>
    <name type="common">Arbuscular mycorrhizal fungus</name>
    <name type="synonym">Glomus intraradices</name>
    <dbReference type="NCBI Taxonomy" id="747089"/>
    <lineage>
        <taxon>Eukaryota</taxon>
        <taxon>Fungi</taxon>
        <taxon>Fungi incertae sedis</taxon>
        <taxon>Mucoromycota</taxon>
        <taxon>Glomeromycotina</taxon>
        <taxon>Glomeromycetes</taxon>
        <taxon>Glomerales</taxon>
        <taxon>Glomeraceae</taxon>
        <taxon>Rhizophagus</taxon>
    </lineage>
</organism>
<accession>U9UTV5</accession>
<dbReference type="EMBL" id="KI274999">
    <property type="protein sequence ID" value="ESA23142.1"/>
    <property type="molecule type" value="Genomic_DNA"/>
</dbReference>
<gene>
    <name evidence="1" type="ORF">GLOINDRAFT_91083</name>
</gene>
<dbReference type="HOGENOM" id="CLU_1939232_0_0_1"/>
<sequence length="130" mass="15630">MDIPRNNCIMISCNFHQAYAYHIKYRTNRLMVTTHTLIKISNDNYDNALLKDMRHDVREYNQSSRNVNILKYFWIRLSYSGRCSAKACQPCVYHEIKIIIDVSSNVKAKILRLWRVNIDERRRVIFLIIY</sequence>
<evidence type="ECO:0000313" key="1">
    <source>
        <dbReference type="EMBL" id="ESA23142.1"/>
    </source>
</evidence>